<dbReference type="EMBL" id="UOEB01000067">
    <property type="protein sequence ID" value="VAV83221.1"/>
    <property type="molecule type" value="Genomic_DNA"/>
</dbReference>
<sequence>MKKSILLLALSLSLGVVLTSCKEEKKEAAPEETKTEVEAQEMQENHAADKADMAMNDKYQCTMNCEKGKTYDKAGKCPVCNMDMKKVEKKMDGKSEGDGHDHEHGDTDTKTEG</sequence>
<feature type="domain" description="Heavy metal binding" evidence="2">
    <location>
        <begin position="58"/>
        <end position="87"/>
    </location>
</feature>
<protein>
    <recommendedName>
        <fullName evidence="2">Heavy metal binding domain-containing protein</fullName>
    </recommendedName>
</protein>
<proteinExistence type="predicted"/>
<feature type="region of interest" description="Disordered" evidence="1">
    <location>
        <begin position="89"/>
        <end position="113"/>
    </location>
</feature>
<dbReference type="PROSITE" id="PS51257">
    <property type="entry name" value="PROKAR_LIPOPROTEIN"/>
    <property type="match status" value="1"/>
</dbReference>
<organism evidence="3">
    <name type="scientific">hydrothermal vent metagenome</name>
    <dbReference type="NCBI Taxonomy" id="652676"/>
    <lineage>
        <taxon>unclassified sequences</taxon>
        <taxon>metagenomes</taxon>
        <taxon>ecological metagenomes</taxon>
    </lineage>
</organism>
<evidence type="ECO:0000313" key="3">
    <source>
        <dbReference type="EMBL" id="VAV83221.1"/>
    </source>
</evidence>
<gene>
    <name evidence="3" type="ORF">MNBD_BACTEROID02-620</name>
</gene>
<reference evidence="3" key="1">
    <citation type="submission" date="2018-06" db="EMBL/GenBank/DDBJ databases">
        <authorList>
            <person name="Zhirakovskaya E."/>
        </authorList>
    </citation>
    <scope>NUCLEOTIDE SEQUENCE</scope>
</reference>
<accession>A0A3B0QS24</accession>
<dbReference type="Pfam" id="PF19335">
    <property type="entry name" value="HMBD"/>
    <property type="match status" value="1"/>
</dbReference>
<dbReference type="GO" id="GO:0046872">
    <property type="term" value="F:metal ion binding"/>
    <property type="evidence" value="ECO:0007669"/>
    <property type="project" value="InterPro"/>
</dbReference>
<name>A0A3B0QS24_9ZZZZ</name>
<dbReference type="AlphaFoldDB" id="A0A3B0QS24"/>
<dbReference type="InterPro" id="IPR045800">
    <property type="entry name" value="HMBD"/>
</dbReference>
<evidence type="ECO:0000256" key="1">
    <source>
        <dbReference type="SAM" id="MobiDB-lite"/>
    </source>
</evidence>
<evidence type="ECO:0000259" key="2">
    <source>
        <dbReference type="Pfam" id="PF19335"/>
    </source>
</evidence>